<proteinExistence type="inferred from homology"/>
<evidence type="ECO:0000313" key="5">
    <source>
        <dbReference type="EMBL" id="KAL3797563.1"/>
    </source>
</evidence>
<dbReference type="GO" id="GO:0000213">
    <property type="term" value="F:tRNA-intron lyase activity"/>
    <property type="evidence" value="ECO:0007669"/>
    <property type="project" value="UniProtKB-EC"/>
</dbReference>
<sequence>MQSEQLIAIARHHFEKKGYRVHSGLQFGCELVLYADSPGRVHSDFCVMVVGPKEPLDWRRIQTLVRSMPGLHKTLIIACVKRFDDSRTVPDIKDEMQVDKVDYLQNKVEELAIASEHAPFKHKNIKGVGMQVKPS</sequence>
<organism evidence="5 6">
    <name type="scientific">Cyclotella atomus</name>
    <dbReference type="NCBI Taxonomy" id="382360"/>
    <lineage>
        <taxon>Eukaryota</taxon>
        <taxon>Sar</taxon>
        <taxon>Stramenopiles</taxon>
        <taxon>Ochrophyta</taxon>
        <taxon>Bacillariophyta</taxon>
        <taxon>Coscinodiscophyceae</taxon>
        <taxon>Thalassiosirophycidae</taxon>
        <taxon>Stephanodiscales</taxon>
        <taxon>Stephanodiscaceae</taxon>
        <taxon>Cyclotella</taxon>
    </lineage>
</organism>
<feature type="domain" description="tRNA intron endonuclease catalytic" evidence="4">
    <location>
        <begin position="11"/>
        <end position="85"/>
    </location>
</feature>
<evidence type="ECO:0000256" key="3">
    <source>
        <dbReference type="ARBA" id="ARBA00034031"/>
    </source>
</evidence>
<dbReference type="Pfam" id="PF01974">
    <property type="entry name" value="tRNA_int_endo"/>
    <property type="match status" value="1"/>
</dbReference>
<evidence type="ECO:0000256" key="1">
    <source>
        <dbReference type="ARBA" id="ARBA00008078"/>
    </source>
</evidence>
<dbReference type="InterPro" id="IPR036167">
    <property type="entry name" value="tRNA_intron_Endo_cat-like_sf"/>
</dbReference>
<dbReference type="InterPro" id="IPR006676">
    <property type="entry name" value="tRNA_splic"/>
</dbReference>
<dbReference type="InterPro" id="IPR006677">
    <property type="entry name" value="tRNA_intron_Endonuc_cat-like"/>
</dbReference>
<dbReference type="AlphaFoldDB" id="A0ABD3QBU2"/>
<dbReference type="SUPFAM" id="SSF53032">
    <property type="entry name" value="tRNA-intron endonuclease catalytic domain-like"/>
    <property type="match status" value="1"/>
</dbReference>
<dbReference type="PANTHER" id="PTHR21227">
    <property type="entry name" value="TRNA-SPLICING ENDONUCLEASE SUBUNIT SEN2"/>
    <property type="match status" value="1"/>
</dbReference>
<accession>A0ABD3QBU2</accession>
<comment type="catalytic activity">
    <reaction evidence="3">
        <text>pretRNA = a 3'-half-tRNA molecule with a 5'-OH end + a 5'-half-tRNA molecule with a 2',3'-cyclic phosphate end + an intron with a 2',3'-cyclic phosphate and a 5'-hydroxyl terminus.</text>
        <dbReference type="EC" id="4.6.1.16"/>
    </reaction>
</comment>
<dbReference type="Gene3D" id="3.40.1350.10">
    <property type="match status" value="1"/>
</dbReference>
<dbReference type="PANTHER" id="PTHR21227:SF0">
    <property type="entry name" value="TRNA-SPLICING ENDONUCLEASE SUBUNIT SEN2"/>
    <property type="match status" value="1"/>
</dbReference>
<gene>
    <name evidence="5" type="ORF">ACHAWO_012577</name>
</gene>
<protein>
    <recommendedName>
        <fullName evidence="2">tRNA-intron lyase</fullName>
        <ecNumber evidence="2">4.6.1.16</ecNumber>
    </recommendedName>
</protein>
<dbReference type="CDD" id="cd22363">
    <property type="entry name" value="tRNA-intron_lyase_C"/>
    <property type="match status" value="1"/>
</dbReference>
<evidence type="ECO:0000259" key="4">
    <source>
        <dbReference type="Pfam" id="PF01974"/>
    </source>
</evidence>
<dbReference type="EMBL" id="JALLPJ020000250">
    <property type="protein sequence ID" value="KAL3797563.1"/>
    <property type="molecule type" value="Genomic_DNA"/>
</dbReference>
<evidence type="ECO:0000256" key="2">
    <source>
        <dbReference type="ARBA" id="ARBA00012573"/>
    </source>
</evidence>
<dbReference type="EC" id="4.6.1.16" evidence="2"/>
<dbReference type="InterPro" id="IPR011856">
    <property type="entry name" value="tRNA_endonuc-like_dom_sf"/>
</dbReference>
<dbReference type="Proteomes" id="UP001530400">
    <property type="component" value="Unassembled WGS sequence"/>
</dbReference>
<keyword evidence="6" id="KW-1185">Reference proteome</keyword>
<comment type="caution">
    <text evidence="5">The sequence shown here is derived from an EMBL/GenBank/DDBJ whole genome shotgun (WGS) entry which is preliminary data.</text>
</comment>
<evidence type="ECO:0000313" key="6">
    <source>
        <dbReference type="Proteomes" id="UP001530400"/>
    </source>
</evidence>
<dbReference type="GO" id="GO:0005634">
    <property type="term" value="C:nucleus"/>
    <property type="evidence" value="ECO:0007669"/>
    <property type="project" value="UniProtKB-ARBA"/>
</dbReference>
<name>A0ABD3QBU2_9STRA</name>
<reference evidence="5 6" key="1">
    <citation type="submission" date="2024-10" db="EMBL/GenBank/DDBJ databases">
        <title>Updated reference genomes for cyclostephanoid diatoms.</title>
        <authorList>
            <person name="Roberts W.R."/>
            <person name="Alverson A.J."/>
        </authorList>
    </citation>
    <scope>NUCLEOTIDE SEQUENCE [LARGE SCALE GENOMIC DNA]</scope>
    <source>
        <strain evidence="5 6">AJA010-31</strain>
    </source>
</reference>
<comment type="similarity">
    <text evidence="1">Belongs to the tRNA-intron endonuclease family.</text>
</comment>